<evidence type="ECO:0000313" key="4">
    <source>
        <dbReference type="EMBL" id="SEN98936.1"/>
    </source>
</evidence>
<feature type="domain" description="Enoyl reductase (ER)" evidence="2">
    <location>
        <begin position="17"/>
        <end position="334"/>
    </location>
</feature>
<dbReference type="EC" id="1.3.1.-" evidence="3"/>
<evidence type="ECO:0000313" key="3">
    <source>
        <dbReference type="EMBL" id="SEH85432.1"/>
    </source>
</evidence>
<dbReference type="RefSeq" id="WP_072375790.1">
    <property type="nucleotide sequence ID" value="NZ_FNXB01000012.1"/>
</dbReference>
<name>A0A1H8L284_9HYPH</name>
<dbReference type="InterPro" id="IPR020843">
    <property type="entry name" value="ER"/>
</dbReference>
<dbReference type="InterPro" id="IPR036291">
    <property type="entry name" value="NAD(P)-bd_dom_sf"/>
</dbReference>
<dbReference type="InterPro" id="IPR013149">
    <property type="entry name" value="ADH-like_C"/>
</dbReference>
<dbReference type="PANTHER" id="PTHR43205">
    <property type="entry name" value="PROSTAGLANDIN REDUCTASE"/>
    <property type="match status" value="1"/>
</dbReference>
<dbReference type="InterPro" id="IPR011032">
    <property type="entry name" value="GroES-like_sf"/>
</dbReference>
<dbReference type="OrthoDB" id="9805663at2"/>
<evidence type="ECO:0000259" key="2">
    <source>
        <dbReference type="SMART" id="SM00829"/>
    </source>
</evidence>
<dbReference type="Proteomes" id="UP000198939">
    <property type="component" value="Unassembled WGS sequence"/>
</dbReference>
<dbReference type="SMART" id="SM00829">
    <property type="entry name" value="PKS_ER"/>
    <property type="match status" value="1"/>
</dbReference>
<dbReference type="CDD" id="cd05288">
    <property type="entry name" value="PGDH"/>
    <property type="match status" value="1"/>
</dbReference>
<evidence type="ECO:0000313" key="6">
    <source>
        <dbReference type="Proteomes" id="UP000198939"/>
    </source>
</evidence>
<sequence>MPIARRVVLASRPQGAPTLENFRFEEVELSDAQQGEVTLRVLYLSLDPYMRGRMSDAKSYAAPTPVGGVMEGETVCEVIRSRHPDFAPGDKVRARTGWCTDAVVKADIVHHFDTHGAPITTAVGVLGMPGFTAYSGMKVIGQPKDGETVVVAAASGPVGSMVGQIAKLAGARAVGIAGGKKKCDFVREELGFDAVVDHRSKDFASDLEAACPKGIDVYFENVGGHVWDAVLPLLNQFARVPVCGLVAQYNGPGAADHDRLPATMSAILRRSLRIRGFIQSEFVKDHYGAFEKEIGPLVASGRIRYKEDVVDGLERAPDAFIGMLTGKNFGKLLVRMADID</sequence>
<dbReference type="FunFam" id="3.40.50.720:FF:000121">
    <property type="entry name" value="Prostaglandin reductase 2"/>
    <property type="match status" value="1"/>
</dbReference>
<dbReference type="STRING" id="501024.RTCCBAU85039_2701"/>
<dbReference type="PANTHER" id="PTHR43205:SF7">
    <property type="entry name" value="PROSTAGLANDIN REDUCTASE 1"/>
    <property type="match status" value="1"/>
</dbReference>
<dbReference type="SUPFAM" id="SSF50129">
    <property type="entry name" value="GroES-like"/>
    <property type="match status" value="2"/>
</dbReference>
<dbReference type="Gene3D" id="3.90.180.10">
    <property type="entry name" value="Medium-chain alcohol dehydrogenases, catalytic domain"/>
    <property type="match status" value="1"/>
</dbReference>
<dbReference type="InterPro" id="IPR045010">
    <property type="entry name" value="MDR_fam"/>
</dbReference>
<accession>A0A1H8L284</accession>
<keyword evidence="6" id="KW-1185">Reference proteome</keyword>
<dbReference type="Gene3D" id="3.40.50.720">
    <property type="entry name" value="NAD(P)-binding Rossmann-like Domain"/>
    <property type="match status" value="1"/>
</dbReference>
<dbReference type="AlphaFoldDB" id="A0A1H8L284"/>
<dbReference type="InterPro" id="IPR041694">
    <property type="entry name" value="ADH_N_2"/>
</dbReference>
<protein>
    <submittedName>
        <fullName evidence="3">NADPH-dependent curcumin reductase</fullName>
        <ecNumber evidence="3">1.3.1.-</ecNumber>
    </submittedName>
</protein>
<evidence type="ECO:0000313" key="5">
    <source>
        <dbReference type="Proteomes" id="UP000183063"/>
    </source>
</evidence>
<dbReference type="Proteomes" id="UP000183063">
    <property type="component" value="Unassembled WGS sequence"/>
</dbReference>
<dbReference type="Pfam" id="PF16884">
    <property type="entry name" value="ADH_N_2"/>
    <property type="match status" value="1"/>
</dbReference>
<dbReference type="Pfam" id="PF00107">
    <property type="entry name" value="ADH_zinc_N"/>
    <property type="match status" value="1"/>
</dbReference>
<dbReference type="SUPFAM" id="SSF51735">
    <property type="entry name" value="NAD(P)-binding Rossmann-fold domains"/>
    <property type="match status" value="1"/>
</dbReference>
<proteinExistence type="predicted"/>
<dbReference type="GO" id="GO:0016628">
    <property type="term" value="F:oxidoreductase activity, acting on the CH-CH group of donors, NAD or NADP as acceptor"/>
    <property type="evidence" value="ECO:0007669"/>
    <property type="project" value="InterPro"/>
</dbReference>
<organism evidence="3 5">
    <name type="scientific">Rhizobium tibeticum</name>
    <dbReference type="NCBI Taxonomy" id="501024"/>
    <lineage>
        <taxon>Bacteria</taxon>
        <taxon>Pseudomonadati</taxon>
        <taxon>Pseudomonadota</taxon>
        <taxon>Alphaproteobacteria</taxon>
        <taxon>Hyphomicrobiales</taxon>
        <taxon>Rhizobiaceae</taxon>
        <taxon>Rhizobium/Agrobacterium group</taxon>
        <taxon>Rhizobium</taxon>
    </lineage>
</organism>
<dbReference type="EMBL" id="FNXB01000012">
    <property type="protein sequence ID" value="SEH85432.1"/>
    <property type="molecule type" value="Genomic_DNA"/>
</dbReference>
<evidence type="ECO:0000256" key="1">
    <source>
        <dbReference type="ARBA" id="ARBA00023002"/>
    </source>
</evidence>
<gene>
    <name evidence="3" type="primary">curA</name>
    <name evidence="3" type="ORF">RTCCBAU85039_2701</name>
    <name evidence="4" type="ORF">SAMN05216228_101060</name>
</gene>
<reference evidence="4 6" key="3">
    <citation type="submission" date="2016-10" db="EMBL/GenBank/DDBJ databases">
        <authorList>
            <person name="Varghese N."/>
            <person name="Submissions S."/>
        </authorList>
    </citation>
    <scope>NUCLEOTIDE SEQUENCE [LARGE SCALE GENOMIC DNA]</scope>
    <source>
        <strain evidence="4 6">CGMCC 1.7071</strain>
    </source>
</reference>
<reference evidence="3" key="2">
    <citation type="submission" date="2016-10" db="EMBL/GenBank/DDBJ databases">
        <authorList>
            <person name="de Groot N.N."/>
        </authorList>
    </citation>
    <scope>NUCLEOTIDE SEQUENCE [LARGE SCALE GENOMIC DNA]</scope>
    <source>
        <strain evidence="3">CCBAU85039</strain>
    </source>
</reference>
<dbReference type="EMBL" id="FOCV01000010">
    <property type="protein sequence ID" value="SEN98936.1"/>
    <property type="molecule type" value="Genomic_DNA"/>
</dbReference>
<reference evidence="5" key="1">
    <citation type="submission" date="2016-10" db="EMBL/GenBank/DDBJ databases">
        <authorList>
            <person name="Wibberg D."/>
        </authorList>
    </citation>
    <scope>NUCLEOTIDE SEQUENCE [LARGE SCALE GENOMIC DNA]</scope>
</reference>
<keyword evidence="1 3" id="KW-0560">Oxidoreductase</keyword>